<feature type="region of interest" description="Disordered" evidence="1">
    <location>
        <begin position="1"/>
        <end position="43"/>
    </location>
</feature>
<sequence>MMTGQCSVRSSLTSCGTVPSSWNLPSRTEASCRWPSSWPSSRSSAACRRRLC</sequence>
<name>A0A813JN75_POLGL</name>
<comment type="caution">
    <text evidence="2">The sequence shown here is derived from an EMBL/GenBank/DDBJ whole genome shotgun (WGS) entry which is preliminary data.</text>
</comment>
<evidence type="ECO:0000313" key="2">
    <source>
        <dbReference type="EMBL" id="CAE8681096.1"/>
    </source>
</evidence>
<protein>
    <submittedName>
        <fullName evidence="2">Uncharacterized protein</fullName>
    </submittedName>
</protein>
<dbReference type="AlphaFoldDB" id="A0A813JN75"/>
<reference evidence="2" key="1">
    <citation type="submission" date="2021-02" db="EMBL/GenBank/DDBJ databases">
        <authorList>
            <person name="Dougan E. K."/>
            <person name="Rhodes N."/>
            <person name="Thang M."/>
            <person name="Chan C."/>
        </authorList>
    </citation>
    <scope>NUCLEOTIDE SEQUENCE</scope>
</reference>
<feature type="compositionally biased region" description="Polar residues" evidence="1">
    <location>
        <begin position="1"/>
        <end position="29"/>
    </location>
</feature>
<proteinExistence type="predicted"/>
<evidence type="ECO:0000256" key="1">
    <source>
        <dbReference type="SAM" id="MobiDB-lite"/>
    </source>
</evidence>
<organism evidence="2 3">
    <name type="scientific">Polarella glacialis</name>
    <name type="common">Dinoflagellate</name>
    <dbReference type="NCBI Taxonomy" id="89957"/>
    <lineage>
        <taxon>Eukaryota</taxon>
        <taxon>Sar</taxon>
        <taxon>Alveolata</taxon>
        <taxon>Dinophyceae</taxon>
        <taxon>Suessiales</taxon>
        <taxon>Suessiaceae</taxon>
        <taxon>Polarella</taxon>
    </lineage>
</organism>
<evidence type="ECO:0000313" key="3">
    <source>
        <dbReference type="Proteomes" id="UP000626109"/>
    </source>
</evidence>
<feature type="compositionally biased region" description="Low complexity" evidence="1">
    <location>
        <begin position="31"/>
        <end position="43"/>
    </location>
</feature>
<accession>A0A813JN75</accession>
<dbReference type="Proteomes" id="UP000626109">
    <property type="component" value="Unassembled WGS sequence"/>
</dbReference>
<gene>
    <name evidence="2" type="ORF">PGLA2088_LOCUS22274</name>
</gene>
<dbReference type="EMBL" id="CAJNNW010025928">
    <property type="protein sequence ID" value="CAE8681096.1"/>
    <property type="molecule type" value="Genomic_DNA"/>
</dbReference>